<organism evidence="3 4">
    <name type="scientific">Phaeodactylibacter xiamenensis</name>
    <dbReference type="NCBI Taxonomy" id="1524460"/>
    <lineage>
        <taxon>Bacteria</taxon>
        <taxon>Pseudomonadati</taxon>
        <taxon>Bacteroidota</taxon>
        <taxon>Saprospiria</taxon>
        <taxon>Saprospirales</taxon>
        <taxon>Haliscomenobacteraceae</taxon>
        <taxon>Phaeodactylibacter</taxon>
    </lineage>
</organism>
<dbReference type="Gene3D" id="2.60.120.560">
    <property type="entry name" value="Exo-inulinase, domain 1"/>
    <property type="match status" value="2"/>
</dbReference>
<sequence length="464" mass="52293">MKNRIQLLALFLIVSGGLSAALTAQSDEGWRDLFNGKDLNGWEKRNGSAAYKVQDGVIVGVTETQTPNTFLCTKEIFSNFILELEMWGDAAINSGIQFRSNSLPEYKNGRVHGYQAEADPSQRAYSGGIYDEGRRGWLYPLSLNPEARTAYKLGQWNKYRIEAVGNELRVWINGVNTANVVDDMTASGFIGLQVHGIGNDEEKAGREIRWRNIRIKTDNLEADRWPMAPHAMELNYVPNSLTPYEISKGWRMLWDGKTTEGWRSARAEDFPEKGWEIEDGVLTVLESDGGESTNGGDIITEDKFSSFELMLEFKITAGANSGIKYFVDPELNKGLGSSIGLEYQILDDQEHPDAKKGVKGNRTLASLYDLIPAGNLSVPGRNKPFRGVGEWNQARLIVKGNHIEHWLNGFKVLEYERNTPMYRALVAYSKYKDWPDFGELPQGHILLQDHGNRVSFRSIKIREF</sequence>
<accession>A0A098S1A4</accession>
<feature type="domain" description="3-keto-alpha-glucoside-1,2-lyase/3-keto-2-hydroxy-glucal hydratase" evidence="2">
    <location>
        <begin position="29"/>
        <end position="216"/>
    </location>
</feature>
<dbReference type="RefSeq" id="WP_044227600.1">
    <property type="nucleotide sequence ID" value="NZ_JBKAGJ010000003.1"/>
</dbReference>
<dbReference type="OrthoDB" id="9806233at2"/>
<dbReference type="InterPro" id="IPR010496">
    <property type="entry name" value="AL/BT2_dom"/>
</dbReference>
<gene>
    <name evidence="3" type="ORF">IX84_26425</name>
</gene>
<feature type="chain" id="PRO_5001947693" description="3-keto-alpha-glucoside-1,2-lyase/3-keto-2-hydroxy-glucal hydratase domain-containing protein" evidence="1">
    <location>
        <begin position="21"/>
        <end position="464"/>
    </location>
</feature>
<name>A0A098S1A4_9BACT</name>
<evidence type="ECO:0000259" key="2">
    <source>
        <dbReference type="Pfam" id="PF06439"/>
    </source>
</evidence>
<comment type="caution">
    <text evidence="3">The sequence shown here is derived from an EMBL/GenBank/DDBJ whole genome shotgun (WGS) entry which is preliminary data.</text>
</comment>
<proteinExistence type="predicted"/>
<feature type="signal peptide" evidence="1">
    <location>
        <begin position="1"/>
        <end position="20"/>
    </location>
</feature>
<dbReference type="Proteomes" id="UP000029736">
    <property type="component" value="Unassembled WGS sequence"/>
</dbReference>
<dbReference type="STRING" id="1524460.IX84_26425"/>
<dbReference type="EMBL" id="JPOS01000084">
    <property type="protein sequence ID" value="KGE85628.1"/>
    <property type="molecule type" value="Genomic_DNA"/>
</dbReference>
<reference evidence="3 4" key="1">
    <citation type="journal article" date="2014" name="Int. J. Syst. Evol. Microbiol.">
        <title>Phaeodactylibacter xiamenensis gen. nov., sp. nov., a member of the family Saprospiraceae isolated from the marine alga Phaeodactylum tricornutum.</title>
        <authorList>
            <person name="Chen Z.Jr."/>
            <person name="Lei X."/>
            <person name="Lai Q."/>
            <person name="Li Y."/>
            <person name="Zhang B."/>
            <person name="Zhang J."/>
            <person name="Zhang H."/>
            <person name="Yang L."/>
            <person name="Zheng W."/>
            <person name="Tian Y."/>
            <person name="Yu Z."/>
            <person name="Xu H.Jr."/>
            <person name="Zheng T."/>
        </authorList>
    </citation>
    <scope>NUCLEOTIDE SEQUENCE [LARGE SCALE GENOMIC DNA]</scope>
    <source>
        <strain evidence="3 4">KD52</strain>
    </source>
</reference>
<evidence type="ECO:0000256" key="1">
    <source>
        <dbReference type="SAM" id="SignalP"/>
    </source>
</evidence>
<dbReference type="GO" id="GO:0016787">
    <property type="term" value="F:hydrolase activity"/>
    <property type="evidence" value="ECO:0007669"/>
    <property type="project" value="InterPro"/>
</dbReference>
<protein>
    <recommendedName>
        <fullName evidence="2">3-keto-alpha-glucoside-1,2-lyase/3-keto-2-hydroxy-glucal hydratase domain-containing protein</fullName>
    </recommendedName>
</protein>
<evidence type="ECO:0000313" key="4">
    <source>
        <dbReference type="Proteomes" id="UP000029736"/>
    </source>
</evidence>
<keyword evidence="4" id="KW-1185">Reference proteome</keyword>
<evidence type="ECO:0000313" key="3">
    <source>
        <dbReference type="EMBL" id="KGE85628.1"/>
    </source>
</evidence>
<keyword evidence="1" id="KW-0732">Signal</keyword>
<dbReference type="Pfam" id="PF06439">
    <property type="entry name" value="3keto-disac_hyd"/>
    <property type="match status" value="2"/>
</dbReference>
<feature type="domain" description="3-keto-alpha-glucoside-1,2-lyase/3-keto-2-hydroxy-glucal hydratase" evidence="2">
    <location>
        <begin position="249"/>
        <end position="462"/>
    </location>
</feature>
<dbReference type="AlphaFoldDB" id="A0A098S1A4"/>